<protein>
    <submittedName>
        <fullName evidence="1">Uncharacterized protein</fullName>
    </submittedName>
</protein>
<dbReference type="AlphaFoldDB" id="A0A437N499"/>
<proteinExistence type="predicted"/>
<dbReference type="OrthoDB" id="7424109at2"/>
<sequence>MVASIRTGMVREMPSFAPVHRWRGTAHRVLLRNPYADIGLTCFDGQAAVWLGERIDRHYRIRCEWSDVSGPARHWLASIAPTFAACAERLGFVPIDTPIDQPWLEAA</sequence>
<keyword evidence="2" id="KW-1185">Reference proteome</keyword>
<organism evidence="1 2">
    <name type="scientific">Novosphingobium umbonatum</name>
    <dbReference type="NCBI Taxonomy" id="1908524"/>
    <lineage>
        <taxon>Bacteria</taxon>
        <taxon>Pseudomonadati</taxon>
        <taxon>Pseudomonadota</taxon>
        <taxon>Alphaproteobacteria</taxon>
        <taxon>Sphingomonadales</taxon>
        <taxon>Sphingomonadaceae</taxon>
        <taxon>Novosphingobium</taxon>
    </lineage>
</organism>
<comment type="caution">
    <text evidence="1">The sequence shown here is derived from an EMBL/GenBank/DDBJ whole genome shotgun (WGS) entry which is preliminary data.</text>
</comment>
<name>A0A437N499_9SPHN</name>
<evidence type="ECO:0000313" key="2">
    <source>
        <dbReference type="Proteomes" id="UP000282837"/>
    </source>
</evidence>
<evidence type="ECO:0000313" key="1">
    <source>
        <dbReference type="EMBL" id="RVU04755.1"/>
    </source>
</evidence>
<accession>A0A437N499</accession>
<dbReference type="EMBL" id="SACO01000007">
    <property type="protein sequence ID" value="RVU04755.1"/>
    <property type="molecule type" value="Genomic_DNA"/>
</dbReference>
<dbReference type="Proteomes" id="UP000282837">
    <property type="component" value="Unassembled WGS sequence"/>
</dbReference>
<reference evidence="1 2" key="1">
    <citation type="submission" date="2019-01" db="EMBL/GenBank/DDBJ databases">
        <authorList>
            <person name="Chen W.-M."/>
        </authorList>
    </citation>
    <scope>NUCLEOTIDE SEQUENCE [LARGE SCALE GENOMIC DNA]</scope>
    <source>
        <strain evidence="1 2">FSY-9</strain>
    </source>
</reference>
<dbReference type="RefSeq" id="WP_127709562.1">
    <property type="nucleotide sequence ID" value="NZ_SACO01000007.1"/>
</dbReference>
<gene>
    <name evidence="1" type="ORF">EOE18_10605</name>
</gene>